<dbReference type="InterPro" id="IPR002539">
    <property type="entry name" value="MaoC-like_dom"/>
</dbReference>
<accession>A0ABN5GZ54</accession>
<name>A0ABN5GZ54_9FIRM</name>
<keyword evidence="3" id="KW-1185">Reference proteome</keyword>
<reference evidence="2 3" key="1">
    <citation type="journal article" date="2019" name="Sci. Rep.">
        <title>Sulfobacillus thermotolerans: new insights into resistance and metabolic capacities of acidophilic chemolithotrophs.</title>
        <authorList>
            <person name="Panyushkina A.E."/>
            <person name="Babenko V.V."/>
            <person name="Nikitina A.S."/>
            <person name="Selezneva O.V."/>
            <person name="Tsaplina I.A."/>
            <person name="Letarova M.A."/>
            <person name="Kostryukova E.S."/>
            <person name="Letarov A.V."/>
        </authorList>
    </citation>
    <scope>NUCLEOTIDE SEQUENCE [LARGE SCALE GENOMIC DNA]</scope>
    <source>
        <strain evidence="2 3">Kr1</strain>
    </source>
</reference>
<feature type="domain" description="MaoC-like" evidence="1">
    <location>
        <begin position="10"/>
        <end position="116"/>
    </location>
</feature>
<organism evidence="2 3">
    <name type="scientific">Sulfobacillus thermotolerans</name>
    <dbReference type="NCBI Taxonomy" id="338644"/>
    <lineage>
        <taxon>Bacteria</taxon>
        <taxon>Bacillati</taxon>
        <taxon>Bacillota</taxon>
        <taxon>Clostridia</taxon>
        <taxon>Eubacteriales</taxon>
        <taxon>Clostridiales Family XVII. Incertae Sedis</taxon>
        <taxon>Sulfobacillus</taxon>
    </lineage>
</organism>
<dbReference type="InterPro" id="IPR029069">
    <property type="entry name" value="HotDog_dom_sf"/>
</dbReference>
<dbReference type="PANTHER" id="PTHR43664:SF1">
    <property type="entry name" value="BETA-METHYLMALYL-COA DEHYDRATASE"/>
    <property type="match status" value="1"/>
</dbReference>
<dbReference type="Pfam" id="PF01575">
    <property type="entry name" value="MaoC_dehydratas"/>
    <property type="match status" value="1"/>
</dbReference>
<evidence type="ECO:0000259" key="1">
    <source>
        <dbReference type="Pfam" id="PF01575"/>
    </source>
</evidence>
<dbReference type="Proteomes" id="UP000325292">
    <property type="component" value="Chromosome"/>
</dbReference>
<dbReference type="EMBL" id="CP019454">
    <property type="protein sequence ID" value="AUW93822.1"/>
    <property type="molecule type" value="Genomic_DNA"/>
</dbReference>
<evidence type="ECO:0000313" key="3">
    <source>
        <dbReference type="Proteomes" id="UP000325292"/>
    </source>
</evidence>
<evidence type="ECO:0000313" key="2">
    <source>
        <dbReference type="EMBL" id="AUW93822.1"/>
    </source>
</evidence>
<gene>
    <name evidence="2" type="ORF">BXT84_07600</name>
</gene>
<dbReference type="SUPFAM" id="SSF54637">
    <property type="entry name" value="Thioesterase/thiol ester dehydrase-isomerase"/>
    <property type="match status" value="1"/>
</dbReference>
<dbReference type="InterPro" id="IPR052342">
    <property type="entry name" value="MCH/BMMD"/>
</dbReference>
<proteinExistence type="predicted"/>
<dbReference type="PANTHER" id="PTHR43664">
    <property type="entry name" value="MONOAMINE OXIDASE-RELATED"/>
    <property type="match status" value="1"/>
</dbReference>
<dbReference type="Gene3D" id="3.10.129.10">
    <property type="entry name" value="Hotdog Thioesterase"/>
    <property type="match status" value="1"/>
</dbReference>
<protein>
    <submittedName>
        <fullName evidence="2">Dehydratase</fullName>
    </submittedName>
</protein>
<sequence>MGWYYEDFQVGAQWNTPARTITESDVMHFAQLSGDFNPLHTDFEFAKHQRFGKPVAHGMLGLSIVLGLIARLNIFDGTAVALLGIDQWKFSAPIFFGDTVHAMVTIRDMRETRDPRYGILFRSVQLVNQTGTVVQSGELNIMMQRKQEGVSQS</sequence>